<reference evidence="2 3" key="1">
    <citation type="journal article" date="1998" name="Science">
        <title>Genome sequence of the nematode C. elegans: a platform for investigating biology.</title>
        <authorList>
            <consortium name="The C. elegans sequencing consortium"/>
            <person name="Sulson J.E."/>
            <person name="Waterston R."/>
        </authorList>
    </citation>
    <scope>NUCLEOTIDE SEQUENCE [LARGE SCALE GENOMIC DNA]</scope>
    <source>
        <strain evidence="2 3">Bristol N2</strain>
    </source>
</reference>
<feature type="transmembrane region" description="Helical" evidence="1">
    <location>
        <begin position="30"/>
        <end position="49"/>
    </location>
</feature>
<evidence type="ECO:0000313" key="2">
    <source>
        <dbReference type="EMBL" id="SOF58749.1"/>
    </source>
</evidence>
<dbReference type="Proteomes" id="UP000001940">
    <property type="component" value="Chromosome II"/>
</dbReference>
<dbReference type="AGR" id="WB:WBGene00271822"/>
<evidence type="ECO:0000256" key="1">
    <source>
        <dbReference type="SAM" id="Phobius"/>
    </source>
</evidence>
<dbReference type="WormBase" id="F11G11.15">
    <property type="protein sequence ID" value="CE52303"/>
    <property type="gene ID" value="WBGene00271822"/>
</dbReference>
<gene>
    <name evidence="2" type="ORF">CELE_F11G11.15</name>
    <name evidence="2 4" type="ORF">F11G11.15</name>
</gene>
<dbReference type="EMBL" id="BX284602">
    <property type="protein sequence ID" value="SOF58749.1"/>
    <property type="molecule type" value="Genomic_DNA"/>
</dbReference>
<keyword evidence="1" id="KW-1133">Transmembrane helix</keyword>
<organism evidence="2 3">
    <name type="scientific">Caenorhabditis elegans</name>
    <dbReference type="NCBI Taxonomy" id="6239"/>
    <lineage>
        <taxon>Eukaryota</taxon>
        <taxon>Metazoa</taxon>
        <taxon>Ecdysozoa</taxon>
        <taxon>Nematoda</taxon>
        <taxon>Chromadorea</taxon>
        <taxon>Rhabditida</taxon>
        <taxon>Rhabditina</taxon>
        <taxon>Rhabditomorpha</taxon>
        <taxon>Rhabditoidea</taxon>
        <taxon>Rhabditidae</taxon>
        <taxon>Peloderinae</taxon>
        <taxon>Caenorhabditis</taxon>
    </lineage>
</organism>
<proteinExistence type="predicted"/>
<dbReference type="Bgee" id="WBGene00271822">
    <property type="expression patterns" value="Expressed in adult organism and 1 other cell type or tissue"/>
</dbReference>
<feature type="transmembrane region" description="Helical" evidence="1">
    <location>
        <begin position="61"/>
        <end position="80"/>
    </location>
</feature>
<dbReference type="InParanoid" id="A0A2C9C2N5"/>
<protein>
    <submittedName>
        <fullName evidence="2">Ovule protein</fullName>
    </submittedName>
</protein>
<keyword evidence="1" id="KW-0472">Membrane</keyword>
<dbReference type="STRING" id="6239.F11G11.15.1"/>
<sequence length="85" mass="10164">MIHHVVASYSNPESAKLSGVYVQCRLHNHLSYFIVLYCTPLFNFVSLYLTFSIQKCPLTKYLLFLFLFIWIVINKMYLQYFHETC</sequence>
<evidence type="ECO:0000313" key="4">
    <source>
        <dbReference type="WormBase" id="F11G11.15"/>
    </source>
</evidence>
<keyword evidence="1" id="KW-0812">Transmembrane</keyword>
<name>A0A2C9C2N5_CAEEL</name>
<keyword evidence="3" id="KW-1185">Reference proteome</keyword>
<accession>A0A2C9C2N5</accession>
<dbReference type="AlphaFoldDB" id="A0A2C9C2N5"/>
<evidence type="ECO:0000313" key="3">
    <source>
        <dbReference type="Proteomes" id="UP000001940"/>
    </source>
</evidence>